<dbReference type="PANTHER" id="PTHR13061">
    <property type="entry name" value="DYNACTIN SUBUNIT P25"/>
    <property type="match status" value="1"/>
</dbReference>
<gene>
    <name evidence="1" type="ORF">ACFOOQ_18315</name>
</gene>
<dbReference type="InterPro" id="IPR047324">
    <property type="entry name" value="LbH_gamma_CA-like"/>
</dbReference>
<dbReference type="CDD" id="cd04645">
    <property type="entry name" value="LbH_gamma_CA_like"/>
    <property type="match status" value="1"/>
</dbReference>
<comment type="caution">
    <text evidence="1">The sequence shown here is derived from an EMBL/GenBank/DDBJ whole genome shotgun (WGS) entry which is preliminary data.</text>
</comment>
<dbReference type="PANTHER" id="PTHR13061:SF29">
    <property type="entry name" value="GAMMA CARBONIC ANHYDRASE-LIKE 1, MITOCHONDRIAL-RELATED"/>
    <property type="match status" value="1"/>
</dbReference>
<evidence type="ECO:0000313" key="1">
    <source>
        <dbReference type="EMBL" id="MFC3677515.1"/>
    </source>
</evidence>
<accession>A0ABV7VJU6</accession>
<keyword evidence="2" id="KW-1185">Reference proteome</keyword>
<dbReference type="Proteomes" id="UP001595711">
    <property type="component" value="Unassembled WGS sequence"/>
</dbReference>
<proteinExistence type="predicted"/>
<dbReference type="RefSeq" id="WP_379729061.1">
    <property type="nucleotide sequence ID" value="NZ_JBHRYJ010000004.1"/>
</dbReference>
<dbReference type="InterPro" id="IPR011004">
    <property type="entry name" value="Trimer_LpxA-like_sf"/>
</dbReference>
<reference evidence="2" key="1">
    <citation type="journal article" date="2019" name="Int. J. Syst. Evol. Microbiol.">
        <title>The Global Catalogue of Microorganisms (GCM) 10K type strain sequencing project: providing services to taxonomists for standard genome sequencing and annotation.</title>
        <authorList>
            <consortium name="The Broad Institute Genomics Platform"/>
            <consortium name="The Broad Institute Genome Sequencing Center for Infectious Disease"/>
            <person name="Wu L."/>
            <person name="Ma J."/>
        </authorList>
    </citation>
    <scope>NUCLEOTIDE SEQUENCE [LARGE SCALE GENOMIC DNA]</scope>
    <source>
        <strain evidence="2">KCTC 42182</strain>
    </source>
</reference>
<name>A0ABV7VJU6_9PROT</name>
<dbReference type="SUPFAM" id="SSF51161">
    <property type="entry name" value="Trimeric LpxA-like enzymes"/>
    <property type="match status" value="1"/>
</dbReference>
<dbReference type="Gene3D" id="2.160.10.10">
    <property type="entry name" value="Hexapeptide repeat proteins"/>
    <property type="match status" value="1"/>
</dbReference>
<organism evidence="1 2">
    <name type="scientific">Ferrovibrio xuzhouensis</name>
    <dbReference type="NCBI Taxonomy" id="1576914"/>
    <lineage>
        <taxon>Bacteria</taxon>
        <taxon>Pseudomonadati</taxon>
        <taxon>Pseudomonadota</taxon>
        <taxon>Alphaproteobacteria</taxon>
        <taxon>Rhodospirillales</taxon>
        <taxon>Rhodospirillaceae</taxon>
        <taxon>Ferrovibrio</taxon>
    </lineage>
</organism>
<protein>
    <submittedName>
        <fullName evidence="1">Gamma carbonic anhydrase family protein</fullName>
    </submittedName>
</protein>
<dbReference type="InterPro" id="IPR050484">
    <property type="entry name" value="Transf_Hexapept/Carb_Anhydrase"/>
</dbReference>
<evidence type="ECO:0000313" key="2">
    <source>
        <dbReference type="Proteomes" id="UP001595711"/>
    </source>
</evidence>
<dbReference type="EMBL" id="JBHRYJ010000004">
    <property type="protein sequence ID" value="MFC3677515.1"/>
    <property type="molecule type" value="Genomic_DNA"/>
</dbReference>
<dbReference type="InterPro" id="IPR001451">
    <property type="entry name" value="Hexapep"/>
</dbReference>
<sequence>MSGLVLPFGAHRPQIADDAFIAPNATVIGDTVIGARSSIWFGCTLRGDVNSIRVGSETNIQDGTVVHVTRAKFGTVIGSGVTIGHMALIHGCTLEDGCFVGMQATVMDGCVIESGGMLAAGALLTPGKRVRRGELWAGRPAKLMRNLEEPEIRNIPDTASHYARLADSYRAQLAGR</sequence>
<dbReference type="Pfam" id="PF00132">
    <property type="entry name" value="Hexapep"/>
    <property type="match status" value="1"/>
</dbReference>